<dbReference type="STRING" id="3916.A0A1S3UY94"/>
<organism evidence="2 3">
    <name type="scientific">Vigna radiata var. radiata</name>
    <name type="common">Mung bean</name>
    <name type="synonym">Phaseolus aureus</name>
    <dbReference type="NCBI Taxonomy" id="3916"/>
    <lineage>
        <taxon>Eukaryota</taxon>
        <taxon>Viridiplantae</taxon>
        <taxon>Streptophyta</taxon>
        <taxon>Embryophyta</taxon>
        <taxon>Tracheophyta</taxon>
        <taxon>Spermatophyta</taxon>
        <taxon>Magnoliopsida</taxon>
        <taxon>eudicotyledons</taxon>
        <taxon>Gunneridae</taxon>
        <taxon>Pentapetalae</taxon>
        <taxon>rosids</taxon>
        <taxon>fabids</taxon>
        <taxon>Fabales</taxon>
        <taxon>Fabaceae</taxon>
        <taxon>Papilionoideae</taxon>
        <taxon>50 kb inversion clade</taxon>
        <taxon>NPAAA clade</taxon>
        <taxon>indigoferoid/millettioid clade</taxon>
        <taxon>Phaseoleae</taxon>
        <taxon>Vigna</taxon>
    </lineage>
</organism>
<feature type="region of interest" description="Disordered" evidence="1">
    <location>
        <begin position="216"/>
        <end position="239"/>
    </location>
</feature>
<evidence type="ECO:0000313" key="2">
    <source>
        <dbReference type="Proteomes" id="UP000087766"/>
    </source>
</evidence>
<evidence type="ECO:0000256" key="1">
    <source>
        <dbReference type="SAM" id="MobiDB-lite"/>
    </source>
</evidence>
<accession>A0A1S3UY94</accession>
<dbReference type="AlphaFoldDB" id="A0A1S3UY94"/>
<evidence type="ECO:0000313" key="3">
    <source>
        <dbReference type="RefSeq" id="XP_014511068.1"/>
    </source>
</evidence>
<proteinExistence type="predicted"/>
<dbReference type="PANTHER" id="PTHR21146:SF2">
    <property type="entry name" value="MEF2BNB-LIKE PROTEIN"/>
    <property type="match status" value="1"/>
</dbReference>
<dbReference type="KEGG" id="vra:106769813"/>
<name>A0A1S3UY94_VIGRR</name>
<sequence>MTLSPPDVANASSHLGLTAPTVGKMRDFSIIDGFVEISECMAEMTKYVANEPSVGLFFIQQHAQNAVPNVIEVKKNVVEKSHETTLQTEDLEDSVTVVRSMKEHGFPIADKMIGEIKKSLNIMETKQPKRGLISPLSRSHSERASFDTHEGNKKRNNYFSNVLMSAKQKASSFKWRQHDASGSIDSMDEKPHIYPNLPLSVSSGSISSSFWAAKTEEMPVASQGEGEDESQHEEHDASDISINLLSVSSDIYEDFKACKEAKLEEWLDGTGTLDDNCGTGGEKRS</sequence>
<gene>
    <name evidence="3" type="primary">LOC106769813</name>
</gene>
<dbReference type="InterPro" id="IPR019320">
    <property type="entry name" value="BORCS8"/>
</dbReference>
<protein>
    <submittedName>
        <fullName evidence="3">Uncharacterized protein LOC106769813 isoform X1</fullName>
    </submittedName>
</protein>
<dbReference type="PANTHER" id="PTHR21146">
    <property type="entry name" value="MEF2B PROTEIN"/>
    <property type="match status" value="1"/>
</dbReference>
<keyword evidence="2" id="KW-1185">Reference proteome</keyword>
<reference evidence="2" key="1">
    <citation type="journal article" date="2014" name="Nat. Commun.">
        <title>Genome sequence of mungbean and insights into evolution within Vigna species.</title>
        <authorList>
            <person name="Kang Y.J."/>
            <person name="Kim S.K."/>
            <person name="Kim M.Y."/>
            <person name="Lestari P."/>
            <person name="Kim K.H."/>
            <person name="Ha B.K."/>
            <person name="Jun T.H."/>
            <person name="Hwang W.J."/>
            <person name="Lee T."/>
            <person name="Lee J."/>
            <person name="Shim S."/>
            <person name="Yoon M.Y."/>
            <person name="Jang Y.E."/>
            <person name="Han K.S."/>
            <person name="Taeprayoon P."/>
            <person name="Yoon N."/>
            <person name="Somta P."/>
            <person name="Tanya P."/>
            <person name="Kim K.S."/>
            <person name="Gwag J.G."/>
            <person name="Moon J.K."/>
            <person name="Lee Y.H."/>
            <person name="Park B.S."/>
            <person name="Bombarely A."/>
            <person name="Doyle J.J."/>
            <person name="Jackson S.A."/>
            <person name="Schafleitner R."/>
            <person name="Srinives P."/>
            <person name="Varshney R.K."/>
            <person name="Lee S.H."/>
        </authorList>
    </citation>
    <scope>NUCLEOTIDE SEQUENCE [LARGE SCALE GENOMIC DNA]</scope>
    <source>
        <strain evidence="2">cv. VC1973A</strain>
    </source>
</reference>
<dbReference type="OrthoDB" id="19830at2759"/>
<dbReference type="Proteomes" id="UP000087766">
    <property type="component" value="Chromosome 8"/>
</dbReference>
<feature type="compositionally biased region" description="Basic and acidic residues" evidence="1">
    <location>
        <begin position="139"/>
        <end position="152"/>
    </location>
</feature>
<dbReference type="RefSeq" id="XP_014511068.1">
    <property type="nucleotide sequence ID" value="XM_014655582.2"/>
</dbReference>
<feature type="region of interest" description="Disordered" evidence="1">
    <location>
        <begin position="127"/>
        <end position="152"/>
    </location>
</feature>
<dbReference type="Gramene" id="Vradi08g16640.1">
    <property type="protein sequence ID" value="Vradi08g16640.1"/>
    <property type="gene ID" value="Vradi08g16640"/>
</dbReference>
<dbReference type="GeneID" id="106769813"/>
<reference evidence="3" key="2">
    <citation type="submission" date="2025-08" db="UniProtKB">
        <authorList>
            <consortium name="RefSeq"/>
        </authorList>
    </citation>
    <scope>IDENTIFICATION</scope>
    <source>
        <tissue evidence="3">Leaf</tissue>
    </source>
</reference>
<dbReference type="Pfam" id="PF10167">
    <property type="entry name" value="BORCS8"/>
    <property type="match status" value="1"/>
</dbReference>